<evidence type="ECO:0000313" key="1">
    <source>
        <dbReference type="EMBL" id="KAK0453121.1"/>
    </source>
</evidence>
<dbReference type="AlphaFoldDB" id="A0AA39MZY2"/>
<proteinExistence type="predicted"/>
<evidence type="ECO:0000313" key="2">
    <source>
        <dbReference type="Proteomes" id="UP001175226"/>
    </source>
</evidence>
<comment type="caution">
    <text evidence="1">The sequence shown here is derived from an EMBL/GenBank/DDBJ whole genome shotgun (WGS) entry which is preliminary data.</text>
</comment>
<name>A0AA39MZY2_9AGAR</name>
<reference evidence="1" key="1">
    <citation type="submission" date="2023-06" db="EMBL/GenBank/DDBJ databases">
        <authorList>
            <consortium name="Lawrence Berkeley National Laboratory"/>
            <person name="Ahrendt S."/>
            <person name="Sahu N."/>
            <person name="Indic B."/>
            <person name="Wong-Bajracharya J."/>
            <person name="Merenyi Z."/>
            <person name="Ke H.-M."/>
            <person name="Monk M."/>
            <person name="Kocsube S."/>
            <person name="Drula E."/>
            <person name="Lipzen A."/>
            <person name="Balint B."/>
            <person name="Henrissat B."/>
            <person name="Andreopoulos B."/>
            <person name="Martin F.M."/>
            <person name="Harder C.B."/>
            <person name="Rigling D."/>
            <person name="Ford K.L."/>
            <person name="Foster G.D."/>
            <person name="Pangilinan J."/>
            <person name="Papanicolaou A."/>
            <person name="Barry K."/>
            <person name="LaButti K."/>
            <person name="Viragh M."/>
            <person name="Koriabine M."/>
            <person name="Yan M."/>
            <person name="Riley R."/>
            <person name="Champramary S."/>
            <person name="Plett K.L."/>
            <person name="Tsai I.J."/>
            <person name="Slot J."/>
            <person name="Sipos G."/>
            <person name="Plett J."/>
            <person name="Nagy L.G."/>
            <person name="Grigoriev I.V."/>
        </authorList>
    </citation>
    <scope>NUCLEOTIDE SEQUENCE</scope>
    <source>
        <strain evidence="1">FPL87.14</strain>
    </source>
</reference>
<dbReference type="Proteomes" id="UP001175226">
    <property type="component" value="Unassembled WGS sequence"/>
</dbReference>
<organism evidence="1 2">
    <name type="scientific">Armillaria borealis</name>
    <dbReference type="NCBI Taxonomy" id="47425"/>
    <lineage>
        <taxon>Eukaryota</taxon>
        <taxon>Fungi</taxon>
        <taxon>Dikarya</taxon>
        <taxon>Basidiomycota</taxon>
        <taxon>Agaricomycotina</taxon>
        <taxon>Agaricomycetes</taxon>
        <taxon>Agaricomycetidae</taxon>
        <taxon>Agaricales</taxon>
        <taxon>Marasmiineae</taxon>
        <taxon>Physalacriaceae</taxon>
        <taxon>Armillaria</taxon>
    </lineage>
</organism>
<sequence length="77" mass="8381">MYTASLTVILAASSGLYSDQCFLEGKEPESILHVYCLCTVITLDYATGPNIYGLIDTEMSRPGIAPQPPHRHSEVHG</sequence>
<accession>A0AA39MZY2</accession>
<gene>
    <name evidence="1" type="ORF">EV421DRAFT_651406</name>
</gene>
<keyword evidence="2" id="KW-1185">Reference proteome</keyword>
<dbReference type="EMBL" id="JAUEPT010000003">
    <property type="protein sequence ID" value="KAK0453121.1"/>
    <property type="molecule type" value="Genomic_DNA"/>
</dbReference>
<protein>
    <submittedName>
        <fullName evidence="1">Uncharacterized protein</fullName>
    </submittedName>
</protein>